<keyword evidence="4 8" id="KW-1133">Transmembrane helix</keyword>
<keyword evidence="2 7" id="KW-0551">Lipid droplet</keyword>
<keyword evidence="6 8" id="KW-0472">Membrane</keyword>
<evidence type="ECO:0000256" key="1">
    <source>
        <dbReference type="ARBA" id="ARBA00010858"/>
    </source>
</evidence>
<dbReference type="PANTHER" id="PTHR33203">
    <property type="entry name" value="OLEOSIN"/>
    <property type="match status" value="1"/>
</dbReference>
<dbReference type="Proteomes" id="UP000729402">
    <property type="component" value="Unassembled WGS sequence"/>
</dbReference>
<feature type="transmembrane region" description="Helical" evidence="8">
    <location>
        <begin position="58"/>
        <end position="83"/>
    </location>
</feature>
<evidence type="ECO:0000313" key="9">
    <source>
        <dbReference type="EMBL" id="KAG8056363.1"/>
    </source>
</evidence>
<keyword evidence="5" id="KW-0007">Acetylation</keyword>
<dbReference type="InterPro" id="IPR000136">
    <property type="entry name" value="Oleosin"/>
</dbReference>
<dbReference type="OrthoDB" id="690239at2759"/>
<evidence type="ECO:0000256" key="6">
    <source>
        <dbReference type="ARBA" id="ARBA00023136"/>
    </source>
</evidence>
<evidence type="ECO:0000256" key="3">
    <source>
        <dbReference type="ARBA" id="ARBA00022692"/>
    </source>
</evidence>
<evidence type="ECO:0000256" key="2">
    <source>
        <dbReference type="ARBA" id="ARBA00022677"/>
    </source>
</evidence>
<dbReference type="PROSITE" id="PS00811">
    <property type="entry name" value="OLEOSINS"/>
    <property type="match status" value="1"/>
</dbReference>
<reference evidence="9" key="2">
    <citation type="submission" date="2021-02" db="EMBL/GenBank/DDBJ databases">
        <authorList>
            <person name="Kimball J.A."/>
            <person name="Haas M.W."/>
            <person name="Macchietto M."/>
            <person name="Kono T."/>
            <person name="Duquette J."/>
            <person name="Shao M."/>
        </authorList>
    </citation>
    <scope>NUCLEOTIDE SEQUENCE</scope>
    <source>
        <tissue evidence="9">Fresh leaf tissue</tissue>
    </source>
</reference>
<evidence type="ECO:0000256" key="8">
    <source>
        <dbReference type="SAM" id="Phobius"/>
    </source>
</evidence>
<keyword evidence="3 8" id="KW-0812">Transmembrane</keyword>
<comment type="caution">
    <text evidence="9">The sequence shown here is derived from an EMBL/GenBank/DDBJ whole genome shotgun (WGS) entry which is preliminary data.</text>
</comment>
<keyword evidence="10" id="KW-1185">Reference proteome</keyword>
<dbReference type="GO" id="GO:0009791">
    <property type="term" value="P:post-embryonic development"/>
    <property type="evidence" value="ECO:0007669"/>
    <property type="project" value="UniProtKB-ARBA"/>
</dbReference>
<evidence type="ECO:0000256" key="4">
    <source>
        <dbReference type="ARBA" id="ARBA00022989"/>
    </source>
</evidence>
<evidence type="ECO:0000256" key="7">
    <source>
        <dbReference type="RuleBase" id="RU000540"/>
    </source>
</evidence>
<dbReference type="GO" id="GO:0016020">
    <property type="term" value="C:membrane"/>
    <property type="evidence" value="ECO:0007669"/>
    <property type="project" value="UniProtKB-SubCell"/>
</dbReference>
<evidence type="ECO:0000313" key="10">
    <source>
        <dbReference type="Proteomes" id="UP000729402"/>
    </source>
</evidence>
<proteinExistence type="inferred from homology"/>
<organism evidence="9 10">
    <name type="scientific">Zizania palustris</name>
    <name type="common">Northern wild rice</name>
    <dbReference type="NCBI Taxonomy" id="103762"/>
    <lineage>
        <taxon>Eukaryota</taxon>
        <taxon>Viridiplantae</taxon>
        <taxon>Streptophyta</taxon>
        <taxon>Embryophyta</taxon>
        <taxon>Tracheophyta</taxon>
        <taxon>Spermatophyta</taxon>
        <taxon>Magnoliopsida</taxon>
        <taxon>Liliopsida</taxon>
        <taxon>Poales</taxon>
        <taxon>Poaceae</taxon>
        <taxon>BOP clade</taxon>
        <taxon>Oryzoideae</taxon>
        <taxon>Oryzeae</taxon>
        <taxon>Zizaniinae</taxon>
        <taxon>Zizania</taxon>
    </lineage>
</organism>
<name>A0A8J5S136_ZIZPA</name>
<dbReference type="GO" id="GO:0012511">
    <property type="term" value="C:monolayer-surrounded lipid storage body"/>
    <property type="evidence" value="ECO:0007669"/>
    <property type="project" value="InterPro"/>
</dbReference>
<dbReference type="PANTHER" id="PTHR33203:SF1">
    <property type="entry name" value="OLEOSIN"/>
    <property type="match status" value="1"/>
</dbReference>
<evidence type="ECO:0000256" key="5">
    <source>
        <dbReference type="ARBA" id="ARBA00022990"/>
    </source>
</evidence>
<sequence length="164" mass="16840">MAEELGQHRGGGAGAGAGVGEHYMRAIRHDEGYDDAQHPPVAVSVVKGVATAAVAGSLLVMAGLTLTATVLALIVATPLLVIFSPVLVPATIAASLLAAGFVSSSAFGAAALGVLAWMYQYLQSPSGEYAPAGADKLELARVRLDAKAHDVKDWAQHRLDQART</sequence>
<dbReference type="Pfam" id="PF01277">
    <property type="entry name" value="Oleosin"/>
    <property type="match status" value="1"/>
</dbReference>
<dbReference type="AlphaFoldDB" id="A0A8J5S136"/>
<comment type="similarity">
    <text evidence="1 7">Belongs to the oleosin family.</text>
</comment>
<comment type="subcellular location">
    <subcellularLocation>
        <location evidence="7">Lipid droplet</location>
    </subcellularLocation>
    <subcellularLocation>
        <location evidence="7">Membrane</location>
        <topology evidence="7">Multi-pass membrane protein</topology>
    </subcellularLocation>
</comment>
<dbReference type="GO" id="GO:0048608">
    <property type="term" value="P:reproductive structure development"/>
    <property type="evidence" value="ECO:0007669"/>
    <property type="project" value="UniProtKB-ARBA"/>
</dbReference>
<accession>A0A8J5S136</accession>
<dbReference type="EMBL" id="JAAALK010000287">
    <property type="protein sequence ID" value="KAG8056363.1"/>
    <property type="molecule type" value="Genomic_DNA"/>
</dbReference>
<dbReference type="GO" id="GO:0019915">
    <property type="term" value="P:lipid storage"/>
    <property type="evidence" value="ECO:0007669"/>
    <property type="project" value="TreeGrafter"/>
</dbReference>
<gene>
    <name evidence="9" type="ORF">GUJ93_ZPchr0002g24458</name>
</gene>
<feature type="transmembrane region" description="Helical" evidence="8">
    <location>
        <begin position="95"/>
        <end position="119"/>
    </location>
</feature>
<reference evidence="9" key="1">
    <citation type="journal article" date="2021" name="bioRxiv">
        <title>Whole Genome Assembly and Annotation of Northern Wild Rice, Zizania palustris L., Supports a Whole Genome Duplication in the Zizania Genus.</title>
        <authorList>
            <person name="Haas M."/>
            <person name="Kono T."/>
            <person name="Macchietto M."/>
            <person name="Millas R."/>
            <person name="McGilp L."/>
            <person name="Shao M."/>
            <person name="Duquette J."/>
            <person name="Hirsch C.N."/>
            <person name="Kimball J."/>
        </authorList>
    </citation>
    <scope>NUCLEOTIDE SEQUENCE</scope>
    <source>
        <tissue evidence="9">Fresh leaf tissue</tissue>
    </source>
</reference>
<protein>
    <recommendedName>
        <fullName evidence="7">Oleosin</fullName>
    </recommendedName>
</protein>